<evidence type="ECO:0000313" key="3">
    <source>
        <dbReference type="Proteomes" id="UP000050865"/>
    </source>
</evidence>
<reference evidence="2 3" key="1">
    <citation type="journal article" date="2015" name="Genome Announc.">
        <title>Expanding the biotechnology potential of lactobacilli through comparative genomics of 213 strains and associated genera.</title>
        <authorList>
            <person name="Sun Z."/>
            <person name="Harris H.M."/>
            <person name="McCann A."/>
            <person name="Guo C."/>
            <person name="Argimon S."/>
            <person name="Zhang W."/>
            <person name="Yang X."/>
            <person name="Jeffery I.B."/>
            <person name="Cooney J.C."/>
            <person name="Kagawa T.F."/>
            <person name="Liu W."/>
            <person name="Song Y."/>
            <person name="Salvetti E."/>
            <person name="Wrobel A."/>
            <person name="Rasinkangas P."/>
            <person name="Parkhill J."/>
            <person name="Rea M.C."/>
            <person name="O'Sullivan O."/>
            <person name="Ritari J."/>
            <person name="Douillard F.P."/>
            <person name="Paul Ross R."/>
            <person name="Yang R."/>
            <person name="Briner A.E."/>
            <person name="Felis G.E."/>
            <person name="de Vos W.M."/>
            <person name="Barrangou R."/>
            <person name="Klaenhammer T.R."/>
            <person name="Caufield P.W."/>
            <person name="Cui Y."/>
            <person name="Zhang H."/>
            <person name="O'Toole P.W."/>
        </authorList>
    </citation>
    <scope>NUCLEOTIDE SEQUENCE [LARGE SCALE GENOMIC DNA]</scope>
    <source>
        <strain evidence="2 3">DSM 22697</strain>
    </source>
</reference>
<dbReference type="Proteomes" id="UP000050865">
    <property type="component" value="Unassembled WGS sequence"/>
</dbReference>
<accession>A0A0R2F086</accession>
<sequence length="297" mass="33208">MGCIGGTNVMNLQDFRTRADVFLVGGIQEKFIEMTTKYNEGNYGDAVAMAKTLVESTCAYVYHAVTNKEIEEDKGHVQVTGNYTIGMYAAVRETLRLFAAQLPNFEQTEKIATTTCDLVQSIADLRNSAAAAHGGRTRSIPPAKLEALLAIEISEDLAATLLLMLHKYQYPDDFNVIGSLIDKTDDMESYVDVNDTGRYVVDSPQFNIGYTVIQSIIQSVDYEVKKLPMNQNVDAEHIKDIVMDYLPKDAKFEGMESDQMYKFYSEVHDTHYSAVFTDLNPGMILTISSFDETLYNA</sequence>
<comment type="caution">
    <text evidence="2">The sequence shown here is derived from an EMBL/GenBank/DDBJ whole genome shotgun (WGS) entry which is preliminary data.</text>
</comment>
<name>A0A0R2F086_9LACO</name>
<dbReference type="Pfam" id="PF14355">
    <property type="entry name" value="Abi_C"/>
    <property type="match status" value="1"/>
</dbReference>
<organism evidence="2 3">
    <name type="scientific">Lacticaseibacillus camelliae DSM 22697 = JCM 13995</name>
    <dbReference type="NCBI Taxonomy" id="1423730"/>
    <lineage>
        <taxon>Bacteria</taxon>
        <taxon>Bacillati</taxon>
        <taxon>Bacillota</taxon>
        <taxon>Bacilli</taxon>
        <taxon>Lactobacillales</taxon>
        <taxon>Lactobacillaceae</taxon>
        <taxon>Lacticaseibacillus</taxon>
    </lineage>
</organism>
<dbReference type="InterPro" id="IPR026001">
    <property type="entry name" value="Abi-like_C"/>
</dbReference>
<dbReference type="AlphaFoldDB" id="A0A0R2F086"/>
<feature type="domain" description="Abortive infection protein-like C-terminal" evidence="1">
    <location>
        <begin position="99"/>
        <end position="157"/>
    </location>
</feature>
<proteinExistence type="predicted"/>
<dbReference type="EMBL" id="AYZJ01000081">
    <property type="protein sequence ID" value="KRN18823.1"/>
    <property type="molecule type" value="Genomic_DNA"/>
</dbReference>
<evidence type="ECO:0000259" key="1">
    <source>
        <dbReference type="Pfam" id="PF14355"/>
    </source>
</evidence>
<dbReference type="STRING" id="1423730.FC75_GL000347"/>
<keyword evidence="3" id="KW-1185">Reference proteome</keyword>
<gene>
    <name evidence="2" type="ORF">FC75_GL000347</name>
</gene>
<protein>
    <recommendedName>
        <fullName evidence="1">Abortive infection protein-like C-terminal domain-containing protein</fullName>
    </recommendedName>
</protein>
<evidence type="ECO:0000313" key="2">
    <source>
        <dbReference type="EMBL" id="KRN18823.1"/>
    </source>
</evidence>
<dbReference type="PATRIC" id="fig|1423730.4.peg.365"/>